<proteinExistence type="predicted"/>
<dbReference type="AlphaFoldDB" id="A0A6B0VNX1"/>
<accession>A0A6B0VNX1</accession>
<protein>
    <submittedName>
        <fullName evidence="1">Uncharacterized protein</fullName>
    </submittedName>
</protein>
<dbReference type="RefSeq" id="WP_160066323.1">
    <property type="nucleotide sequence ID" value="NZ_WUYX01000053.1"/>
</dbReference>
<gene>
    <name evidence="1" type="ORF">GS429_15895</name>
</gene>
<dbReference type="EMBL" id="WUYX01000053">
    <property type="protein sequence ID" value="MXV63511.1"/>
    <property type="molecule type" value="Genomic_DNA"/>
</dbReference>
<keyword evidence="2" id="KW-1185">Reference proteome</keyword>
<comment type="caution">
    <text evidence="1">The sequence shown here is derived from an EMBL/GenBank/DDBJ whole genome shotgun (WGS) entry which is preliminary data.</text>
</comment>
<sequence>MTTNPDPRTATLQSLKQGDQVEFKLLAEHGSHTGRGEVVEREDASAVIDLTNGIRVGYKHYPRLELRHDPGGPLRSPVVAADPESDALVENVVALERTDG</sequence>
<evidence type="ECO:0000313" key="1">
    <source>
        <dbReference type="EMBL" id="MXV63511.1"/>
    </source>
</evidence>
<organism evidence="1 2">
    <name type="scientific">Natronorubrum halalkaliphilum</name>
    <dbReference type="NCBI Taxonomy" id="2691917"/>
    <lineage>
        <taxon>Archaea</taxon>
        <taxon>Methanobacteriati</taxon>
        <taxon>Methanobacteriota</taxon>
        <taxon>Stenosarchaea group</taxon>
        <taxon>Halobacteria</taxon>
        <taxon>Halobacteriales</taxon>
        <taxon>Natrialbaceae</taxon>
        <taxon>Natronorubrum</taxon>
    </lineage>
</organism>
<evidence type="ECO:0000313" key="2">
    <source>
        <dbReference type="Proteomes" id="UP000434101"/>
    </source>
</evidence>
<name>A0A6B0VNX1_9EURY</name>
<reference evidence="1 2" key="1">
    <citation type="submission" date="2020-01" db="EMBL/GenBank/DDBJ databases">
        <title>Natronorubrum sp. JWXQ-INN 674 isolated from Inner Mongolia Autonomous Region of China.</title>
        <authorList>
            <person name="Xue Q."/>
        </authorList>
    </citation>
    <scope>NUCLEOTIDE SEQUENCE [LARGE SCALE GENOMIC DNA]</scope>
    <source>
        <strain evidence="1 2">JWXQ-INN-674</strain>
    </source>
</reference>
<dbReference type="Proteomes" id="UP000434101">
    <property type="component" value="Unassembled WGS sequence"/>
</dbReference>